<reference evidence="2 3" key="1">
    <citation type="submission" date="2018-12" db="EMBL/GenBank/DDBJ databases">
        <title>Genome sequence and assembly of Colletotrichum trifolii.</title>
        <authorList>
            <person name="Gan P."/>
            <person name="Shirasu K."/>
        </authorList>
    </citation>
    <scope>NUCLEOTIDE SEQUENCE [LARGE SCALE GENOMIC DNA]</scope>
    <source>
        <strain evidence="2 3">543-2</strain>
    </source>
</reference>
<dbReference type="EMBL" id="RYZW01000086">
    <property type="protein sequence ID" value="TDZ49862.1"/>
    <property type="molecule type" value="Genomic_DNA"/>
</dbReference>
<keyword evidence="1" id="KW-0732">Signal</keyword>
<accession>A0A4R8R164</accession>
<dbReference type="Proteomes" id="UP000295703">
    <property type="component" value="Unassembled WGS sequence"/>
</dbReference>
<feature type="signal peptide" evidence="1">
    <location>
        <begin position="1"/>
        <end position="19"/>
    </location>
</feature>
<evidence type="ECO:0000313" key="2">
    <source>
        <dbReference type="EMBL" id="TDZ49862.1"/>
    </source>
</evidence>
<sequence length="93" mass="9432">MVSFTPLAVALIAATTALAQSAGTPIDCDCTTDTGGPDDAGTFAGCAGRGQIALAAGDDYKCVLVEDGTPRHDRASDFISHCSQHGTCGWVTK</sequence>
<organism evidence="2 3">
    <name type="scientific">Colletotrichum trifolii</name>
    <dbReference type="NCBI Taxonomy" id="5466"/>
    <lineage>
        <taxon>Eukaryota</taxon>
        <taxon>Fungi</taxon>
        <taxon>Dikarya</taxon>
        <taxon>Ascomycota</taxon>
        <taxon>Pezizomycotina</taxon>
        <taxon>Sordariomycetes</taxon>
        <taxon>Hypocreomycetidae</taxon>
        <taxon>Glomerellales</taxon>
        <taxon>Glomerellaceae</taxon>
        <taxon>Colletotrichum</taxon>
        <taxon>Colletotrichum orbiculare species complex</taxon>
    </lineage>
</organism>
<dbReference type="AlphaFoldDB" id="A0A4R8R164"/>
<gene>
    <name evidence="2" type="ORF">CTRI78_v007763</name>
</gene>
<name>A0A4R8R164_COLTR</name>
<feature type="chain" id="PRO_5020269888" description="Secreted protein" evidence="1">
    <location>
        <begin position="20"/>
        <end position="93"/>
    </location>
</feature>
<comment type="caution">
    <text evidence="2">The sequence shown here is derived from an EMBL/GenBank/DDBJ whole genome shotgun (WGS) entry which is preliminary data.</text>
</comment>
<evidence type="ECO:0000313" key="3">
    <source>
        <dbReference type="Proteomes" id="UP000295703"/>
    </source>
</evidence>
<keyword evidence="3" id="KW-1185">Reference proteome</keyword>
<protein>
    <recommendedName>
        <fullName evidence="4">Secreted protein</fullName>
    </recommendedName>
</protein>
<evidence type="ECO:0008006" key="4">
    <source>
        <dbReference type="Google" id="ProtNLM"/>
    </source>
</evidence>
<proteinExistence type="predicted"/>
<evidence type="ECO:0000256" key="1">
    <source>
        <dbReference type="SAM" id="SignalP"/>
    </source>
</evidence>